<dbReference type="EMBL" id="JAAMFL010000002">
    <property type="protein sequence ID" value="MBS9337090.1"/>
    <property type="molecule type" value="Genomic_DNA"/>
</dbReference>
<protein>
    <submittedName>
        <fullName evidence="1">Uncharacterized protein</fullName>
    </submittedName>
</protein>
<evidence type="ECO:0000313" key="2">
    <source>
        <dbReference type="Proteomes" id="UP001519503"/>
    </source>
</evidence>
<comment type="caution">
    <text evidence="1">The sequence shown here is derived from an EMBL/GenBank/DDBJ whole genome shotgun (WGS) entry which is preliminary data.</text>
</comment>
<keyword evidence="2" id="KW-1185">Reference proteome</keyword>
<organism evidence="1 2">
    <name type="scientific">Fructobacillus parabroussonetiae</name>
    <dbReference type="NCBI Taxonomy" id="2713174"/>
    <lineage>
        <taxon>Bacteria</taxon>
        <taxon>Bacillati</taxon>
        <taxon>Bacillota</taxon>
        <taxon>Bacilli</taxon>
        <taxon>Lactobacillales</taxon>
        <taxon>Lactobacillaceae</taxon>
        <taxon>Fructobacillus</taxon>
    </lineage>
</organism>
<sequence>MKTTIKDLQLKRREYWVSLQLVHSPNSPLPILTAEGEENPVLDYRVLCFSFGDYLVIDWLKSFPGPNPLNLVMSHFQEGDLTKLDKSHGLISFETTGIGDQATYRIVINTLRS</sequence>
<proteinExistence type="predicted"/>
<accession>A0ABS5QV67</accession>
<dbReference type="Proteomes" id="UP001519503">
    <property type="component" value="Unassembled WGS sequence"/>
</dbReference>
<evidence type="ECO:0000313" key="1">
    <source>
        <dbReference type="EMBL" id="MBS9337090.1"/>
    </source>
</evidence>
<reference evidence="1 2" key="1">
    <citation type="submission" date="2020-02" db="EMBL/GenBank/DDBJ databases">
        <title>Fructobacillus sp. isolated from paper mulberry of Taiwan.</title>
        <authorList>
            <person name="Lin S.-T."/>
        </authorList>
    </citation>
    <scope>NUCLEOTIDE SEQUENCE [LARGE SCALE GENOMIC DNA]</scope>
    <source>
        <strain evidence="1 2">S1-1</strain>
    </source>
</reference>
<gene>
    <name evidence="1" type="ORF">G6R30_01240</name>
</gene>
<name>A0ABS5QV67_9LACO</name>
<dbReference type="RefSeq" id="WP_213820679.1">
    <property type="nucleotide sequence ID" value="NZ_JAAMFL010000002.1"/>
</dbReference>